<comment type="function">
    <text evidence="1">Cell wall formation. Synthesis of cross-linked peptidoglycan from the lipid intermediates. The enzyme has a penicillin-insensitive transglycosylase N-terminal domain (formation of linear glycan strands) and a penicillin-sensitive transpeptidase C-terminal domain (cross-linking of the peptide subunits).</text>
</comment>
<keyword evidence="17 27" id="KW-1133">Transmembrane helix</keyword>
<name>A0A371AT04_9FIRM</name>
<accession>A0A371AT04</accession>
<comment type="pathway">
    <text evidence="3">Cell wall biogenesis; peptidoglycan biosynthesis.</text>
</comment>
<keyword evidence="12 27" id="KW-0812">Transmembrane</keyword>
<keyword evidence="11" id="KW-0808">Transferase</keyword>
<dbReference type="GO" id="GO:0009252">
    <property type="term" value="P:peptidoglycan biosynthetic process"/>
    <property type="evidence" value="ECO:0007669"/>
    <property type="project" value="UniProtKB-UniPathway"/>
</dbReference>
<dbReference type="GO" id="GO:0008658">
    <property type="term" value="F:penicillin binding"/>
    <property type="evidence" value="ECO:0007669"/>
    <property type="project" value="InterPro"/>
</dbReference>
<keyword evidence="31" id="KW-1185">Reference proteome</keyword>
<dbReference type="GO" id="GO:0006508">
    <property type="term" value="P:proteolysis"/>
    <property type="evidence" value="ECO:0007669"/>
    <property type="project" value="UniProtKB-KW"/>
</dbReference>
<dbReference type="OrthoDB" id="9766909at2"/>
<feature type="compositionally biased region" description="Basic and acidic residues" evidence="26">
    <location>
        <begin position="840"/>
        <end position="853"/>
    </location>
</feature>
<dbReference type="PANTHER" id="PTHR32282">
    <property type="entry name" value="BINDING PROTEIN TRANSPEPTIDASE, PUTATIVE-RELATED"/>
    <property type="match status" value="1"/>
</dbReference>
<evidence type="ECO:0000256" key="24">
    <source>
        <dbReference type="ARBA" id="ARBA00049902"/>
    </source>
</evidence>
<dbReference type="PANTHER" id="PTHR32282:SF33">
    <property type="entry name" value="PEPTIDOGLYCAN GLYCOSYLTRANSFERASE"/>
    <property type="match status" value="1"/>
</dbReference>
<evidence type="ECO:0000256" key="21">
    <source>
        <dbReference type="ARBA" id="ARBA00023316"/>
    </source>
</evidence>
<dbReference type="RefSeq" id="WP_115482632.1">
    <property type="nucleotide sequence ID" value="NZ_QRCT01000048.1"/>
</dbReference>
<keyword evidence="8" id="KW-0121">Carboxypeptidase</keyword>
<dbReference type="Gene3D" id="1.10.3810.10">
    <property type="entry name" value="Biosynthetic peptidoglycan transglycosylase-like"/>
    <property type="match status" value="1"/>
</dbReference>
<feature type="domain" description="Glycosyl transferase family 51" evidence="29">
    <location>
        <begin position="82"/>
        <end position="265"/>
    </location>
</feature>
<evidence type="ECO:0000313" key="30">
    <source>
        <dbReference type="EMBL" id="RDU22698.1"/>
    </source>
</evidence>
<dbReference type="Gene3D" id="3.40.710.10">
    <property type="entry name" value="DD-peptidase/beta-lactamase superfamily"/>
    <property type="match status" value="1"/>
</dbReference>
<dbReference type="EC" id="2.4.99.28" evidence="23"/>
<protein>
    <recommendedName>
        <fullName evidence="7">Penicillin-binding protein 1A</fullName>
        <ecNumber evidence="23">2.4.99.28</ecNumber>
        <ecNumber evidence="6">3.4.16.4</ecNumber>
    </recommendedName>
</protein>
<evidence type="ECO:0000313" key="31">
    <source>
        <dbReference type="Proteomes" id="UP000255036"/>
    </source>
</evidence>
<evidence type="ECO:0000256" key="16">
    <source>
        <dbReference type="ARBA" id="ARBA00022984"/>
    </source>
</evidence>
<comment type="similarity">
    <text evidence="4">In the C-terminal section; belongs to the transpeptidase family.</text>
</comment>
<keyword evidence="21" id="KW-0961">Cell wall biogenesis/degradation</keyword>
<dbReference type="GO" id="GO:0008360">
    <property type="term" value="P:regulation of cell shape"/>
    <property type="evidence" value="ECO:0007669"/>
    <property type="project" value="UniProtKB-KW"/>
</dbReference>
<keyword evidence="10" id="KW-0328">Glycosyltransferase</keyword>
<dbReference type="AlphaFoldDB" id="A0A371AT04"/>
<evidence type="ECO:0000256" key="5">
    <source>
        <dbReference type="ARBA" id="ARBA00007739"/>
    </source>
</evidence>
<evidence type="ECO:0000256" key="11">
    <source>
        <dbReference type="ARBA" id="ARBA00022679"/>
    </source>
</evidence>
<dbReference type="InterPro" id="IPR036950">
    <property type="entry name" value="PBP_transglycosylase"/>
</dbReference>
<keyword evidence="15" id="KW-0735">Signal-anchor</keyword>
<feature type="transmembrane region" description="Helical" evidence="27">
    <location>
        <begin position="29"/>
        <end position="53"/>
    </location>
</feature>
<organism evidence="30 31">
    <name type="scientific">Anaerosacchariphilus polymeriproducens</name>
    <dbReference type="NCBI Taxonomy" id="1812858"/>
    <lineage>
        <taxon>Bacteria</taxon>
        <taxon>Bacillati</taxon>
        <taxon>Bacillota</taxon>
        <taxon>Clostridia</taxon>
        <taxon>Lachnospirales</taxon>
        <taxon>Lachnospiraceae</taxon>
        <taxon>Anaerosacchariphilus</taxon>
    </lineage>
</organism>
<dbReference type="SUPFAM" id="SSF56601">
    <property type="entry name" value="beta-lactamase/transpeptidase-like"/>
    <property type="match status" value="1"/>
</dbReference>
<dbReference type="NCBIfam" id="TIGR02074">
    <property type="entry name" value="PBP_1a_fam"/>
    <property type="match status" value="1"/>
</dbReference>
<dbReference type="InterPro" id="IPR001460">
    <property type="entry name" value="PCN-bd_Tpept"/>
</dbReference>
<dbReference type="EMBL" id="QRCT01000048">
    <property type="protein sequence ID" value="RDU22698.1"/>
    <property type="molecule type" value="Genomic_DNA"/>
</dbReference>
<evidence type="ECO:0000256" key="27">
    <source>
        <dbReference type="SAM" id="Phobius"/>
    </source>
</evidence>
<proteinExistence type="inferred from homology"/>
<comment type="caution">
    <text evidence="30">The sequence shown here is derived from an EMBL/GenBank/DDBJ whole genome shotgun (WGS) entry which is preliminary data.</text>
</comment>
<dbReference type="EC" id="3.4.16.4" evidence="6"/>
<comment type="catalytic activity">
    <reaction evidence="22">
        <text>Preferential cleavage: (Ac)2-L-Lys-D-Ala-|-D-Ala. Also transpeptidation of peptidyl-alanyl moieties that are N-acyl substituents of D-alanine.</text>
        <dbReference type="EC" id="3.4.16.4"/>
    </reaction>
</comment>
<evidence type="ECO:0000256" key="20">
    <source>
        <dbReference type="ARBA" id="ARBA00023268"/>
    </source>
</evidence>
<evidence type="ECO:0000259" key="29">
    <source>
        <dbReference type="Pfam" id="PF00912"/>
    </source>
</evidence>
<comment type="similarity">
    <text evidence="5">In the N-terminal section; belongs to the glycosyltransferase 51 family.</text>
</comment>
<evidence type="ECO:0000256" key="26">
    <source>
        <dbReference type="SAM" id="MobiDB-lite"/>
    </source>
</evidence>
<evidence type="ECO:0000256" key="15">
    <source>
        <dbReference type="ARBA" id="ARBA00022968"/>
    </source>
</evidence>
<evidence type="ECO:0000256" key="22">
    <source>
        <dbReference type="ARBA" id="ARBA00034000"/>
    </source>
</evidence>
<evidence type="ECO:0000256" key="17">
    <source>
        <dbReference type="ARBA" id="ARBA00022989"/>
    </source>
</evidence>
<evidence type="ECO:0000256" key="10">
    <source>
        <dbReference type="ARBA" id="ARBA00022676"/>
    </source>
</evidence>
<dbReference type="GO" id="GO:0046677">
    <property type="term" value="P:response to antibiotic"/>
    <property type="evidence" value="ECO:0007669"/>
    <property type="project" value="UniProtKB-KW"/>
</dbReference>
<comment type="pathway">
    <text evidence="25">Glycan biosynthesis.</text>
</comment>
<evidence type="ECO:0000259" key="28">
    <source>
        <dbReference type="Pfam" id="PF00905"/>
    </source>
</evidence>
<dbReference type="UniPathway" id="UPA00219"/>
<feature type="domain" description="Penicillin-binding protein transpeptidase" evidence="28">
    <location>
        <begin position="445"/>
        <end position="701"/>
    </location>
</feature>
<evidence type="ECO:0000256" key="19">
    <source>
        <dbReference type="ARBA" id="ARBA00023251"/>
    </source>
</evidence>
<dbReference type="Pfam" id="PF00905">
    <property type="entry name" value="Transpeptidase"/>
    <property type="match status" value="1"/>
</dbReference>
<feature type="compositionally biased region" description="Basic residues" evidence="26">
    <location>
        <begin position="854"/>
        <end position="865"/>
    </location>
</feature>
<keyword evidence="13" id="KW-0378">Hydrolase</keyword>
<dbReference type="InterPro" id="IPR023346">
    <property type="entry name" value="Lysozyme-like_dom_sf"/>
</dbReference>
<dbReference type="InterPro" id="IPR012338">
    <property type="entry name" value="Beta-lactam/transpept-like"/>
</dbReference>
<evidence type="ECO:0000256" key="12">
    <source>
        <dbReference type="ARBA" id="ARBA00022692"/>
    </source>
</evidence>
<dbReference type="GO" id="GO:0005886">
    <property type="term" value="C:plasma membrane"/>
    <property type="evidence" value="ECO:0007669"/>
    <property type="project" value="UniProtKB-SubCell"/>
</dbReference>
<evidence type="ECO:0000256" key="18">
    <source>
        <dbReference type="ARBA" id="ARBA00023136"/>
    </source>
</evidence>
<dbReference type="SUPFAM" id="SSF53955">
    <property type="entry name" value="Lysozyme-like"/>
    <property type="match status" value="1"/>
</dbReference>
<evidence type="ECO:0000256" key="4">
    <source>
        <dbReference type="ARBA" id="ARBA00007090"/>
    </source>
</evidence>
<keyword evidence="19" id="KW-0046">Antibiotic resistance</keyword>
<dbReference type="InterPro" id="IPR001264">
    <property type="entry name" value="Glyco_trans_51"/>
</dbReference>
<evidence type="ECO:0000256" key="14">
    <source>
        <dbReference type="ARBA" id="ARBA00022960"/>
    </source>
</evidence>
<keyword evidence="16" id="KW-0573">Peptidoglycan synthesis</keyword>
<keyword evidence="9" id="KW-0645">Protease</keyword>
<dbReference type="GO" id="GO:0008955">
    <property type="term" value="F:peptidoglycan glycosyltransferase activity"/>
    <property type="evidence" value="ECO:0007669"/>
    <property type="project" value="UniProtKB-EC"/>
</dbReference>
<sequence>MNYGKKQIRAKQKKLDSNNAKFRNKAGIILLKIMLVTFSALILIGTFAGYGAYKGIIESVPDISNVNVSPKGFSTIVYDTEGKEITKLVSSGSNRIYVKIGEISKNLQNAFVAIEDERFWKHNGIDLKGIARGAMIGITSGHFSEGASTITQQLLKNNVFTNWVQEDSFAESLERKIQEQYLAIQLEKTMSKKLILENYLNTINLGQNTLGVQAASKRYLNKDVSELTISESAVIAAITQNPSRYNPISYPENNAKRREKVLDNMLKQHYITEAEYKEALADDVYSRIQTVNTQNSSSSIYTYFLDELTEQVIQDLQEQKGYTQTQAYNALYSGGLSIYTTQDASIQKICDEEFSNPANYPAGTEVSLTYRLTVKKADNTLENYNEQTMLSYFQKTDGIDYSLNFPNETAANQEIDRYKAAIIGPDDKIVPNGEVITLTPEPQASIVIMDQYTGQVKAIVGGRGEKKASLTLNRATNTTRQPGSTFKVLAAFAPAIDSAGMTLATIQDDAPYNYNNGRPVNNYYSGYYGLSTIRTAIAKSMNIVAVKTLTEITPQLGYDYLLNFGFTTLDGSTSTDITQALALGGIHNGVTNLELTAAYATVANYGTYTKPSFYTKIIDHSGEVLIDNTPSTKSVLKDTTAWLLTNAMEDVVKYGTGTSVALDNMPVAGKTGTTSSYNDVWFSGYTPYYTCSVWGGYDNNMNLPSGSRNYHKTLWRNVMSRIHQNLEHKEFTMPEGIVTAKICRKSGKLAVEGLCDKDPRGSMVREEYFAEGTAPTEVCDRHIGVTICSSSGMLAGDLCPDSTRVNSVYILRPEGSTGETDDTPYTMPAGLSESTCNVHTKEAIKKAAEEAAQKKKKEKKKKPKPKKENPLTENNN</sequence>
<keyword evidence="14" id="KW-0133">Cell shape</keyword>
<dbReference type="GO" id="GO:0009002">
    <property type="term" value="F:serine-type D-Ala-D-Ala carboxypeptidase activity"/>
    <property type="evidence" value="ECO:0007669"/>
    <property type="project" value="UniProtKB-EC"/>
</dbReference>
<evidence type="ECO:0000256" key="7">
    <source>
        <dbReference type="ARBA" id="ARBA00018638"/>
    </source>
</evidence>
<evidence type="ECO:0000256" key="9">
    <source>
        <dbReference type="ARBA" id="ARBA00022670"/>
    </source>
</evidence>
<evidence type="ECO:0000256" key="6">
    <source>
        <dbReference type="ARBA" id="ARBA00012448"/>
    </source>
</evidence>
<evidence type="ECO:0000256" key="13">
    <source>
        <dbReference type="ARBA" id="ARBA00022801"/>
    </source>
</evidence>
<feature type="region of interest" description="Disordered" evidence="26">
    <location>
        <begin position="840"/>
        <end position="876"/>
    </location>
</feature>
<keyword evidence="18 27" id="KW-0472">Membrane</keyword>
<evidence type="ECO:0000256" key="1">
    <source>
        <dbReference type="ARBA" id="ARBA00002624"/>
    </source>
</evidence>
<dbReference type="Proteomes" id="UP000255036">
    <property type="component" value="Unassembled WGS sequence"/>
</dbReference>
<comment type="subcellular location">
    <subcellularLocation>
        <location evidence="2">Cell membrane</location>
        <topology evidence="2">Single-pass type II membrane protein</topology>
    </subcellularLocation>
</comment>
<evidence type="ECO:0000256" key="23">
    <source>
        <dbReference type="ARBA" id="ARBA00044770"/>
    </source>
</evidence>
<dbReference type="FunFam" id="1.10.3810.10:FF:000001">
    <property type="entry name" value="Penicillin-binding protein 1A"/>
    <property type="match status" value="1"/>
</dbReference>
<evidence type="ECO:0000256" key="2">
    <source>
        <dbReference type="ARBA" id="ARBA00004401"/>
    </source>
</evidence>
<reference evidence="30 31" key="1">
    <citation type="submission" date="2018-07" db="EMBL/GenBank/DDBJ databases">
        <title>Anaerosacharophilus polymeroproducens gen. nov. sp. nov., an anaerobic bacterium isolated from salt field.</title>
        <authorList>
            <person name="Kim W."/>
            <person name="Yang S.-H."/>
            <person name="Oh J."/>
            <person name="Lee J.-H."/>
            <person name="Kwon K.K."/>
        </authorList>
    </citation>
    <scope>NUCLEOTIDE SEQUENCE [LARGE SCALE GENOMIC DNA]</scope>
    <source>
        <strain evidence="30 31">MCWD5</strain>
    </source>
</reference>
<dbReference type="Pfam" id="PF00912">
    <property type="entry name" value="Transgly"/>
    <property type="match status" value="1"/>
</dbReference>
<dbReference type="GO" id="GO:0071555">
    <property type="term" value="P:cell wall organization"/>
    <property type="evidence" value="ECO:0007669"/>
    <property type="project" value="UniProtKB-KW"/>
</dbReference>
<evidence type="ECO:0000256" key="8">
    <source>
        <dbReference type="ARBA" id="ARBA00022645"/>
    </source>
</evidence>
<comment type="catalytic activity">
    <reaction evidence="24">
        <text>[GlcNAc-(1-&gt;4)-Mur2Ac(oyl-L-Ala-gamma-D-Glu-L-Lys-D-Ala-D-Ala)](n)-di-trans,octa-cis-undecaprenyl diphosphate + beta-D-GlcNAc-(1-&gt;4)-Mur2Ac(oyl-L-Ala-gamma-D-Glu-L-Lys-D-Ala-D-Ala)-di-trans,octa-cis-undecaprenyl diphosphate = [GlcNAc-(1-&gt;4)-Mur2Ac(oyl-L-Ala-gamma-D-Glu-L-Lys-D-Ala-D-Ala)](n+1)-di-trans,octa-cis-undecaprenyl diphosphate + di-trans,octa-cis-undecaprenyl diphosphate + H(+)</text>
        <dbReference type="Rhea" id="RHEA:23708"/>
        <dbReference type="Rhea" id="RHEA-COMP:9602"/>
        <dbReference type="Rhea" id="RHEA-COMP:9603"/>
        <dbReference type="ChEBI" id="CHEBI:15378"/>
        <dbReference type="ChEBI" id="CHEBI:58405"/>
        <dbReference type="ChEBI" id="CHEBI:60033"/>
        <dbReference type="ChEBI" id="CHEBI:78435"/>
        <dbReference type="EC" id="2.4.99.28"/>
    </reaction>
</comment>
<gene>
    <name evidence="30" type="ORF">DWV06_13070</name>
</gene>
<dbReference type="InterPro" id="IPR050396">
    <property type="entry name" value="Glycosyltr_51/Transpeptidase"/>
</dbReference>
<evidence type="ECO:0000256" key="3">
    <source>
        <dbReference type="ARBA" id="ARBA00004752"/>
    </source>
</evidence>
<keyword evidence="20" id="KW-0511">Multifunctional enzyme</keyword>
<evidence type="ECO:0000256" key="25">
    <source>
        <dbReference type="ARBA" id="ARBA00060592"/>
    </source>
</evidence>